<dbReference type="OrthoDB" id="9765776at2"/>
<dbReference type="SUPFAM" id="SSF58104">
    <property type="entry name" value="Methyl-accepting chemotaxis protein (MCP) signaling domain"/>
    <property type="match status" value="1"/>
</dbReference>
<keyword evidence="8" id="KW-1185">Reference proteome</keyword>
<dbReference type="InterPro" id="IPR035965">
    <property type="entry name" value="PAS-like_dom_sf"/>
</dbReference>
<feature type="domain" description="PAC" evidence="6">
    <location>
        <begin position="60"/>
        <end position="111"/>
    </location>
</feature>
<evidence type="ECO:0000256" key="3">
    <source>
        <dbReference type="PROSITE-ProRule" id="PRU00284"/>
    </source>
</evidence>
<dbReference type="Pfam" id="PF00015">
    <property type="entry name" value="MCPsignal"/>
    <property type="match status" value="1"/>
</dbReference>
<feature type="domain" description="Methyl-accepting transducer" evidence="4">
    <location>
        <begin position="106"/>
        <end position="279"/>
    </location>
</feature>
<dbReference type="PANTHER" id="PTHR32089:SF112">
    <property type="entry name" value="LYSOZYME-LIKE PROTEIN-RELATED"/>
    <property type="match status" value="1"/>
</dbReference>
<feature type="domain" description="PAS" evidence="5">
    <location>
        <begin position="1"/>
        <end position="30"/>
    </location>
</feature>
<dbReference type="InterPro" id="IPR000700">
    <property type="entry name" value="PAS-assoc_C"/>
</dbReference>
<dbReference type="GO" id="GO:0004888">
    <property type="term" value="F:transmembrane signaling receptor activity"/>
    <property type="evidence" value="ECO:0007669"/>
    <property type="project" value="InterPro"/>
</dbReference>
<evidence type="ECO:0000313" key="8">
    <source>
        <dbReference type="Proteomes" id="UP000298246"/>
    </source>
</evidence>
<dbReference type="InterPro" id="IPR000014">
    <property type="entry name" value="PAS"/>
</dbReference>
<evidence type="ECO:0000259" key="5">
    <source>
        <dbReference type="PROSITE" id="PS50112"/>
    </source>
</evidence>
<evidence type="ECO:0000313" key="7">
    <source>
        <dbReference type="EMBL" id="TFE91028.1"/>
    </source>
</evidence>
<dbReference type="PROSITE" id="PS50111">
    <property type="entry name" value="CHEMOTAXIS_TRANSDUC_2"/>
    <property type="match status" value="1"/>
</dbReference>
<dbReference type="SUPFAM" id="SSF55785">
    <property type="entry name" value="PYP-like sensor domain (PAS domain)"/>
    <property type="match status" value="1"/>
</dbReference>
<dbReference type="InterPro" id="IPR004090">
    <property type="entry name" value="Chemotax_Me-accpt_rcpt"/>
</dbReference>
<keyword evidence="1 3" id="KW-0807">Transducer</keyword>
<name>A0A4Y8Q905_9BACL</name>
<dbReference type="GO" id="GO:0006935">
    <property type="term" value="P:chemotaxis"/>
    <property type="evidence" value="ECO:0007669"/>
    <property type="project" value="InterPro"/>
</dbReference>
<comment type="similarity">
    <text evidence="2">Belongs to the methyl-accepting chemotaxis (MCP) protein family.</text>
</comment>
<gene>
    <name evidence="7" type="ORF">B5M42_03345</name>
</gene>
<dbReference type="GO" id="GO:0007165">
    <property type="term" value="P:signal transduction"/>
    <property type="evidence" value="ECO:0007669"/>
    <property type="project" value="UniProtKB-KW"/>
</dbReference>
<dbReference type="Gene3D" id="1.10.287.950">
    <property type="entry name" value="Methyl-accepting chemotaxis protein"/>
    <property type="match status" value="1"/>
</dbReference>
<sequence length="279" mass="30709">MIEFDLEGRVLWANANFANALGYAQADMPGMQHRQFCPQGLVDSPAYAQLWSRLRQGICFQEKIQRVTRSGRMIWLEASYMPVFDAGKVAAVLKVATDITARQEANAAKVTAELQLMAKMLSQRAYQGITRSREVAASIDKLVAESASNHQLLLALQRQAESVKGIITTIRKIASKTNLLALNAAIEAAHAGEFGRGFDVVAKEVRELAIQVENATKEVSNEIRAMGDQVLGMKQGTERSDQAVIESQRRVADALEEFASIGEASQELYKQSKVLVELL</sequence>
<protein>
    <recommendedName>
        <fullName evidence="9">Chemotaxis protein</fullName>
    </recommendedName>
</protein>
<evidence type="ECO:0008006" key="9">
    <source>
        <dbReference type="Google" id="ProtNLM"/>
    </source>
</evidence>
<dbReference type="NCBIfam" id="TIGR00229">
    <property type="entry name" value="sensory_box"/>
    <property type="match status" value="1"/>
</dbReference>
<dbReference type="PROSITE" id="PS50112">
    <property type="entry name" value="PAS"/>
    <property type="match status" value="1"/>
</dbReference>
<dbReference type="InterPro" id="IPR001610">
    <property type="entry name" value="PAC"/>
</dbReference>
<dbReference type="EMBL" id="MYFO01000003">
    <property type="protein sequence ID" value="TFE91028.1"/>
    <property type="molecule type" value="Genomic_DNA"/>
</dbReference>
<comment type="caution">
    <text evidence="7">The sequence shown here is derived from an EMBL/GenBank/DDBJ whole genome shotgun (WGS) entry which is preliminary data.</text>
</comment>
<reference evidence="7 8" key="1">
    <citation type="submission" date="2017-03" db="EMBL/GenBank/DDBJ databases">
        <title>Isolation of Levoglucosan Utilizing Bacteria.</title>
        <authorList>
            <person name="Arya A.S."/>
        </authorList>
    </citation>
    <scope>NUCLEOTIDE SEQUENCE [LARGE SCALE GENOMIC DNA]</scope>
    <source>
        <strain evidence="7 8">MEC069</strain>
    </source>
</reference>
<dbReference type="AlphaFoldDB" id="A0A4Y8Q905"/>
<dbReference type="PROSITE" id="PS50113">
    <property type="entry name" value="PAC"/>
    <property type="match status" value="1"/>
</dbReference>
<evidence type="ECO:0000259" key="6">
    <source>
        <dbReference type="PROSITE" id="PS50113"/>
    </source>
</evidence>
<dbReference type="SMART" id="SM00283">
    <property type="entry name" value="MA"/>
    <property type="match status" value="1"/>
</dbReference>
<organism evidence="7 8">
    <name type="scientific">Paenibacillus athensensis</name>
    <dbReference type="NCBI Taxonomy" id="1967502"/>
    <lineage>
        <taxon>Bacteria</taxon>
        <taxon>Bacillati</taxon>
        <taxon>Bacillota</taxon>
        <taxon>Bacilli</taxon>
        <taxon>Bacillales</taxon>
        <taxon>Paenibacillaceae</taxon>
        <taxon>Paenibacillus</taxon>
    </lineage>
</organism>
<proteinExistence type="inferred from homology"/>
<dbReference type="PANTHER" id="PTHR32089">
    <property type="entry name" value="METHYL-ACCEPTING CHEMOTAXIS PROTEIN MCPB"/>
    <property type="match status" value="1"/>
</dbReference>
<evidence type="ECO:0000256" key="2">
    <source>
        <dbReference type="ARBA" id="ARBA00029447"/>
    </source>
</evidence>
<evidence type="ECO:0000259" key="4">
    <source>
        <dbReference type="PROSITE" id="PS50111"/>
    </source>
</evidence>
<dbReference type="GO" id="GO:0016020">
    <property type="term" value="C:membrane"/>
    <property type="evidence" value="ECO:0007669"/>
    <property type="project" value="InterPro"/>
</dbReference>
<accession>A0A4Y8Q905</accession>
<dbReference type="InterPro" id="IPR004089">
    <property type="entry name" value="MCPsignal_dom"/>
</dbReference>
<dbReference type="Proteomes" id="UP000298246">
    <property type="component" value="Unassembled WGS sequence"/>
</dbReference>
<dbReference type="CDD" id="cd00130">
    <property type="entry name" value="PAS"/>
    <property type="match status" value="1"/>
</dbReference>
<evidence type="ECO:0000256" key="1">
    <source>
        <dbReference type="ARBA" id="ARBA00023224"/>
    </source>
</evidence>
<dbReference type="SMART" id="SM00086">
    <property type="entry name" value="PAC"/>
    <property type="match status" value="1"/>
</dbReference>
<dbReference type="Gene3D" id="3.30.450.20">
    <property type="entry name" value="PAS domain"/>
    <property type="match status" value="1"/>
</dbReference>
<dbReference type="InterPro" id="IPR013656">
    <property type="entry name" value="PAS_4"/>
</dbReference>
<dbReference type="PRINTS" id="PR00260">
    <property type="entry name" value="CHEMTRNSDUCR"/>
</dbReference>
<dbReference type="Pfam" id="PF08448">
    <property type="entry name" value="PAS_4"/>
    <property type="match status" value="1"/>
</dbReference>